<sequence length="226" mass="25174">MRLINLIYGDCRFQFKYGFYFIYSIFTIMYVTIVLFLPLEWREKAAAVLIFSDPSAMGLFFMGAIVLFEKSERVLSTIAVSPVRADEYIISKVVSLGIISAISGASIALSADAQNMLIVITGVIAGSALFTLIGLIVAVNINSLNQFVTAAVPIEIIIFTPPILYLFGYDNKFMLLHPGCVIISMISGSSDYILFLPIFIIWFLFLYKMARINVIKMFQNLGGIKL</sequence>
<reference evidence="2" key="1">
    <citation type="submission" date="2020-07" db="EMBL/GenBank/DDBJ databases">
        <title>Genomic analysis of a strain of Sedimentibacter Hydroxybenzoicus DSM7310.</title>
        <authorList>
            <person name="Ma S."/>
        </authorList>
    </citation>
    <scope>NUCLEOTIDE SEQUENCE</scope>
    <source>
        <strain evidence="2">DSM 7310</strain>
    </source>
</reference>
<dbReference type="Pfam" id="PF24686">
    <property type="entry name" value="FLQE3_permease"/>
    <property type="match status" value="1"/>
</dbReference>
<evidence type="ECO:0000313" key="2">
    <source>
        <dbReference type="EMBL" id="NYB75170.1"/>
    </source>
</evidence>
<dbReference type="RefSeq" id="WP_179238877.1">
    <property type="nucleotide sequence ID" value="NZ_JACBNQ010000018.1"/>
</dbReference>
<dbReference type="AlphaFoldDB" id="A0A974BM88"/>
<feature type="transmembrane region" description="Helical" evidence="1">
    <location>
        <begin position="20"/>
        <end position="39"/>
    </location>
</feature>
<gene>
    <name evidence="2" type="ORF">HZF24_13560</name>
</gene>
<accession>A0A974BM88</accession>
<feature type="transmembrane region" description="Helical" evidence="1">
    <location>
        <begin position="89"/>
        <end position="111"/>
    </location>
</feature>
<name>A0A974BM88_SEDHY</name>
<feature type="transmembrane region" description="Helical" evidence="1">
    <location>
        <begin position="147"/>
        <end position="169"/>
    </location>
</feature>
<evidence type="ECO:0000313" key="3">
    <source>
        <dbReference type="Proteomes" id="UP000611629"/>
    </source>
</evidence>
<protein>
    <submittedName>
        <fullName evidence="2">ABC transporter permease</fullName>
    </submittedName>
</protein>
<proteinExistence type="predicted"/>
<organism evidence="2 3">
    <name type="scientific">Sedimentibacter hydroxybenzoicus DSM 7310</name>
    <dbReference type="NCBI Taxonomy" id="1123245"/>
    <lineage>
        <taxon>Bacteria</taxon>
        <taxon>Bacillati</taxon>
        <taxon>Bacillota</taxon>
        <taxon>Tissierellia</taxon>
        <taxon>Sedimentibacter</taxon>
    </lineage>
</organism>
<feature type="transmembrane region" description="Helical" evidence="1">
    <location>
        <begin position="181"/>
        <end position="207"/>
    </location>
</feature>
<evidence type="ECO:0000256" key="1">
    <source>
        <dbReference type="SAM" id="Phobius"/>
    </source>
</evidence>
<dbReference type="EMBL" id="JACBNQ010000018">
    <property type="protein sequence ID" value="NYB75170.1"/>
    <property type="molecule type" value="Genomic_DNA"/>
</dbReference>
<feature type="transmembrane region" description="Helical" evidence="1">
    <location>
        <begin position="117"/>
        <end position="140"/>
    </location>
</feature>
<keyword evidence="1" id="KW-1133">Transmembrane helix</keyword>
<comment type="caution">
    <text evidence="2">The sequence shown here is derived from an EMBL/GenBank/DDBJ whole genome shotgun (WGS) entry which is preliminary data.</text>
</comment>
<keyword evidence="1" id="KW-0472">Membrane</keyword>
<keyword evidence="3" id="KW-1185">Reference proteome</keyword>
<dbReference type="Proteomes" id="UP000611629">
    <property type="component" value="Unassembled WGS sequence"/>
</dbReference>
<dbReference type="InterPro" id="IPR056926">
    <property type="entry name" value="FLQE3_permease"/>
</dbReference>
<feature type="transmembrane region" description="Helical" evidence="1">
    <location>
        <begin position="45"/>
        <end position="68"/>
    </location>
</feature>
<keyword evidence="1" id="KW-0812">Transmembrane</keyword>